<accession>A0A1E1L8U7</accession>
<evidence type="ECO:0000313" key="2">
    <source>
        <dbReference type="Proteomes" id="UP000178912"/>
    </source>
</evidence>
<gene>
    <name evidence="1" type="ORF">RAG0_12549</name>
</gene>
<keyword evidence="2" id="KW-1185">Reference proteome</keyword>
<dbReference type="SUPFAM" id="SSF52266">
    <property type="entry name" value="SGNH hydrolase"/>
    <property type="match status" value="1"/>
</dbReference>
<name>A0A1E1L8U7_9HELO</name>
<sequence length="154" mass="17373">MPPPECCTLLDESIAKREKKACGRGTSHTLTIYGISRFNPPSNQLSRLCSDIDRWSIAKMVQALLRIAPQSRILACGIFQRKDVDDGTMERANMMLKELAGEINKHLDGENVFWVDAPGGVKKEEHVVDHAHLNEEGYRIWDEVLYPKIIGLLT</sequence>
<proteinExistence type="predicted"/>
<dbReference type="Proteomes" id="UP000178912">
    <property type="component" value="Unassembled WGS sequence"/>
</dbReference>
<evidence type="ECO:0008006" key="3">
    <source>
        <dbReference type="Google" id="ProtNLM"/>
    </source>
</evidence>
<organism evidence="1 2">
    <name type="scientific">Rhynchosporium agropyri</name>
    <dbReference type="NCBI Taxonomy" id="914238"/>
    <lineage>
        <taxon>Eukaryota</taxon>
        <taxon>Fungi</taxon>
        <taxon>Dikarya</taxon>
        <taxon>Ascomycota</taxon>
        <taxon>Pezizomycotina</taxon>
        <taxon>Leotiomycetes</taxon>
        <taxon>Helotiales</taxon>
        <taxon>Ploettnerulaceae</taxon>
        <taxon>Rhynchosporium</taxon>
    </lineage>
</organism>
<dbReference type="InterPro" id="IPR036514">
    <property type="entry name" value="SGNH_hydro_sf"/>
</dbReference>
<protein>
    <recommendedName>
        <fullName evidence="3">SGNH hydrolase-type esterase domain-containing protein</fullName>
    </recommendedName>
</protein>
<dbReference type="AlphaFoldDB" id="A0A1E1L8U7"/>
<dbReference type="Gene3D" id="3.40.50.1110">
    <property type="entry name" value="SGNH hydrolase"/>
    <property type="match status" value="1"/>
</dbReference>
<evidence type="ECO:0000313" key="1">
    <source>
        <dbReference type="EMBL" id="CZT06980.1"/>
    </source>
</evidence>
<dbReference type="OrthoDB" id="505607at2759"/>
<reference evidence="2" key="1">
    <citation type="submission" date="2016-03" db="EMBL/GenBank/DDBJ databases">
        <authorList>
            <person name="Guldener U."/>
        </authorList>
    </citation>
    <scope>NUCLEOTIDE SEQUENCE [LARGE SCALE GENOMIC DNA]</scope>
    <source>
        <strain evidence="2">04CH-RAC-A.6.1</strain>
    </source>
</reference>
<dbReference type="EMBL" id="FJUX01000091">
    <property type="protein sequence ID" value="CZT06980.1"/>
    <property type="molecule type" value="Genomic_DNA"/>
</dbReference>